<comment type="caution">
    <text evidence="1">The sequence shown here is derived from an EMBL/GenBank/DDBJ whole genome shotgun (WGS) entry which is preliminary data.</text>
</comment>
<gene>
    <name evidence="1" type="ORF">AVEN_77989_1</name>
</gene>
<accession>A0A4Y2MH43</accession>
<reference evidence="1 2" key="1">
    <citation type="journal article" date="2019" name="Sci. Rep.">
        <title>Orb-weaving spider Araneus ventricosus genome elucidates the spidroin gene catalogue.</title>
        <authorList>
            <person name="Kono N."/>
            <person name="Nakamura H."/>
            <person name="Ohtoshi R."/>
            <person name="Moran D.A.P."/>
            <person name="Shinohara A."/>
            <person name="Yoshida Y."/>
            <person name="Fujiwara M."/>
            <person name="Mori M."/>
            <person name="Tomita M."/>
            <person name="Arakawa K."/>
        </authorList>
    </citation>
    <scope>NUCLEOTIDE SEQUENCE [LARGE SCALE GENOMIC DNA]</scope>
</reference>
<dbReference type="AlphaFoldDB" id="A0A4Y2MH43"/>
<dbReference type="Proteomes" id="UP000499080">
    <property type="component" value="Unassembled WGS sequence"/>
</dbReference>
<dbReference type="EMBL" id="BGPR01007200">
    <property type="protein sequence ID" value="GBN25077.1"/>
    <property type="molecule type" value="Genomic_DNA"/>
</dbReference>
<evidence type="ECO:0000313" key="1">
    <source>
        <dbReference type="EMBL" id="GBN25077.1"/>
    </source>
</evidence>
<proteinExistence type="predicted"/>
<organism evidence="1 2">
    <name type="scientific">Araneus ventricosus</name>
    <name type="common">Orbweaver spider</name>
    <name type="synonym">Epeira ventricosa</name>
    <dbReference type="NCBI Taxonomy" id="182803"/>
    <lineage>
        <taxon>Eukaryota</taxon>
        <taxon>Metazoa</taxon>
        <taxon>Ecdysozoa</taxon>
        <taxon>Arthropoda</taxon>
        <taxon>Chelicerata</taxon>
        <taxon>Arachnida</taxon>
        <taxon>Araneae</taxon>
        <taxon>Araneomorphae</taxon>
        <taxon>Entelegynae</taxon>
        <taxon>Araneoidea</taxon>
        <taxon>Araneidae</taxon>
        <taxon>Araneus</taxon>
    </lineage>
</organism>
<protein>
    <submittedName>
        <fullName evidence="1">Uncharacterized protein</fullName>
    </submittedName>
</protein>
<sequence>MHPSASLRGSRENAPIEFLQSGEKGAEWPPLLLQHIVSNSDAVDLQVATARTRSCGRRLNLQNPLKKLLVLAMRSSGCMTSVVNKQEIFEIPTSTS</sequence>
<name>A0A4Y2MH43_ARAVE</name>
<evidence type="ECO:0000313" key="2">
    <source>
        <dbReference type="Proteomes" id="UP000499080"/>
    </source>
</evidence>
<keyword evidence="2" id="KW-1185">Reference proteome</keyword>